<dbReference type="Pfam" id="PF00441">
    <property type="entry name" value="Acyl-CoA_dh_1"/>
    <property type="match status" value="1"/>
</dbReference>
<dbReference type="PROSITE" id="PS00072">
    <property type="entry name" value="ACYL_COA_DH_1"/>
    <property type="match status" value="1"/>
</dbReference>
<dbReference type="InterPro" id="IPR018506">
    <property type="entry name" value="Cyt_B5_heme-BS"/>
</dbReference>
<sequence>MATKELKQFTREEVEKHNKDGDLWIIIDAKVYDISRFKNLHPGGASILLDSEVAGQDATEAFFGLHRMEVLEKPQYQRLQIGTISGEDSVHHGRIAGEISQVPYAEPTWLTEGYYSPYYSKNHRTFQKACREFFDEYIYPDAQAREEDGKRPAQSVLDKMAELNMHAMRMGPGKHLQGLTLMNGLVKPEEFDYFHELIITQELARCGARGYGDGLLGGKVIGLPPVLNFGSDALKKKVLPDVLAGKKFICLAISEAMAGSDVMGLHTTATLSEDGKEWIVNGSKKWITNGTFADYFTTGVRTEDGLTVLLIERGPGVETKQIKTSYSTTAGTAYITFDNVRVPVENTLGEVGGGIFVILSNFNHERWAMCCASARSQRSIVEECLKWTAQRKAFGKPLNSQAVIRSKLAQMIARTESIQTWLENITYQMCNMVRHYSFCARSWPQRLTLFQTYKQQSSKLAGQIAFLKSYSTASGQETARDAVQIFGGRGITKSGMGRFVEHYHRTIPFDSRKLSALSHNHYAKISPFLIVNEQSLAELRTSSVTWACDRHFGRCLRMPSYNCLRNLFVVSVRTTSGWDFHACIYIFL</sequence>
<dbReference type="Proteomes" id="UP001556367">
    <property type="component" value="Unassembled WGS sequence"/>
</dbReference>
<dbReference type="InterPro" id="IPR006091">
    <property type="entry name" value="Acyl-CoA_Oxase/DH_mid-dom"/>
</dbReference>
<dbReference type="Pfam" id="PF02770">
    <property type="entry name" value="Acyl-CoA_dh_M"/>
    <property type="match status" value="1"/>
</dbReference>
<dbReference type="SUPFAM" id="SSF47203">
    <property type="entry name" value="Acyl-CoA dehydrogenase C-terminal domain-like"/>
    <property type="match status" value="1"/>
</dbReference>
<reference evidence="11" key="1">
    <citation type="submission" date="2024-06" db="EMBL/GenBank/DDBJ databases">
        <title>Multi-omics analyses provide insights into the biosynthesis of the anticancer antibiotic pleurotin in Hohenbuehelia grisea.</title>
        <authorList>
            <person name="Weaver J.A."/>
            <person name="Alberti F."/>
        </authorList>
    </citation>
    <scope>NUCLEOTIDE SEQUENCE [LARGE SCALE GENOMIC DNA]</scope>
    <source>
        <strain evidence="11">T-177</strain>
    </source>
</reference>
<dbReference type="InterPro" id="IPR009100">
    <property type="entry name" value="AcylCoA_DH/oxidase_NM_dom_sf"/>
</dbReference>
<name>A0ABR3JFS5_9AGAR</name>
<keyword evidence="5" id="KW-0479">Metal-binding</keyword>
<dbReference type="Gene3D" id="2.40.110.10">
    <property type="entry name" value="Butyryl-CoA Dehydrogenase, subunit A, domain 2"/>
    <property type="match status" value="1"/>
</dbReference>
<dbReference type="EMBL" id="JASNQZ010000007">
    <property type="protein sequence ID" value="KAL0954474.1"/>
    <property type="molecule type" value="Genomic_DNA"/>
</dbReference>
<dbReference type="InterPro" id="IPR009075">
    <property type="entry name" value="AcylCo_DH/oxidase_C"/>
</dbReference>
<dbReference type="SMART" id="SM01117">
    <property type="entry name" value="Cyt-b5"/>
    <property type="match status" value="1"/>
</dbReference>
<evidence type="ECO:0000256" key="5">
    <source>
        <dbReference type="ARBA" id="ARBA00022723"/>
    </source>
</evidence>
<dbReference type="SUPFAM" id="SSF55856">
    <property type="entry name" value="Cytochrome b5-like heme/steroid binding domain"/>
    <property type="match status" value="1"/>
</dbReference>
<dbReference type="InterPro" id="IPR006089">
    <property type="entry name" value="Acyl-CoA_DH_CS"/>
</dbReference>
<evidence type="ECO:0000256" key="6">
    <source>
        <dbReference type="ARBA" id="ARBA00022827"/>
    </source>
</evidence>
<dbReference type="InterPro" id="IPR013786">
    <property type="entry name" value="AcylCoA_DH/ox_N"/>
</dbReference>
<keyword evidence="8" id="KW-0408">Iron</keyword>
<dbReference type="InterPro" id="IPR037069">
    <property type="entry name" value="AcylCoA_DH/ox_N_sf"/>
</dbReference>
<evidence type="ECO:0000256" key="3">
    <source>
        <dbReference type="ARBA" id="ARBA00022617"/>
    </source>
</evidence>
<dbReference type="Pfam" id="PF00173">
    <property type="entry name" value="Cyt-b5"/>
    <property type="match status" value="1"/>
</dbReference>
<keyword evidence="4" id="KW-0285">Flavoprotein</keyword>
<dbReference type="InterPro" id="IPR050741">
    <property type="entry name" value="Acyl-CoA_dehydrogenase"/>
</dbReference>
<accession>A0ABR3JFS5</accession>
<dbReference type="InterPro" id="IPR046373">
    <property type="entry name" value="Acyl-CoA_Oxase/DH_mid-dom_sf"/>
</dbReference>
<gene>
    <name evidence="10" type="ORF">HGRIS_003443</name>
</gene>
<proteinExistence type="inferred from homology"/>
<dbReference type="Pfam" id="PF02771">
    <property type="entry name" value="Acyl-CoA_dh_N"/>
    <property type="match status" value="1"/>
</dbReference>
<dbReference type="PROSITE" id="PS50255">
    <property type="entry name" value="CYTOCHROME_B5_2"/>
    <property type="match status" value="1"/>
</dbReference>
<dbReference type="PANTHER" id="PTHR48083:SF28">
    <property type="entry name" value="ACYL-COA DEHYDROGENASE FAMILY PROTEIN (AFU_ORTHOLOGUE AFUA_6G10880)-RELATED"/>
    <property type="match status" value="1"/>
</dbReference>
<evidence type="ECO:0000259" key="9">
    <source>
        <dbReference type="PROSITE" id="PS50255"/>
    </source>
</evidence>
<evidence type="ECO:0000256" key="4">
    <source>
        <dbReference type="ARBA" id="ARBA00022630"/>
    </source>
</evidence>
<comment type="similarity">
    <text evidence="2">Belongs to the acyl-CoA dehydrogenase family.</text>
</comment>
<evidence type="ECO:0000256" key="2">
    <source>
        <dbReference type="ARBA" id="ARBA00009347"/>
    </source>
</evidence>
<evidence type="ECO:0000256" key="8">
    <source>
        <dbReference type="ARBA" id="ARBA00023004"/>
    </source>
</evidence>
<keyword evidence="7" id="KW-0560">Oxidoreductase</keyword>
<organism evidence="10 11">
    <name type="scientific">Hohenbuehelia grisea</name>
    <dbReference type="NCBI Taxonomy" id="104357"/>
    <lineage>
        <taxon>Eukaryota</taxon>
        <taxon>Fungi</taxon>
        <taxon>Dikarya</taxon>
        <taxon>Basidiomycota</taxon>
        <taxon>Agaricomycotina</taxon>
        <taxon>Agaricomycetes</taxon>
        <taxon>Agaricomycetidae</taxon>
        <taxon>Agaricales</taxon>
        <taxon>Pleurotineae</taxon>
        <taxon>Pleurotaceae</taxon>
        <taxon>Hohenbuehelia</taxon>
    </lineage>
</organism>
<dbReference type="PROSITE" id="PS00191">
    <property type="entry name" value="CYTOCHROME_B5_1"/>
    <property type="match status" value="1"/>
</dbReference>
<keyword evidence="6" id="KW-0274">FAD</keyword>
<dbReference type="Gene3D" id="1.10.540.10">
    <property type="entry name" value="Acyl-CoA dehydrogenase/oxidase, N-terminal domain"/>
    <property type="match status" value="1"/>
</dbReference>
<dbReference type="SUPFAM" id="SSF56645">
    <property type="entry name" value="Acyl-CoA dehydrogenase NM domain-like"/>
    <property type="match status" value="1"/>
</dbReference>
<dbReference type="InterPro" id="IPR001199">
    <property type="entry name" value="Cyt_B5-like_heme/steroid-bd"/>
</dbReference>
<keyword evidence="3" id="KW-0349">Heme</keyword>
<dbReference type="InterPro" id="IPR036250">
    <property type="entry name" value="AcylCo_DH-like_C"/>
</dbReference>
<dbReference type="PANTHER" id="PTHR48083">
    <property type="entry name" value="MEDIUM-CHAIN SPECIFIC ACYL-COA DEHYDROGENASE, MITOCHONDRIAL-RELATED"/>
    <property type="match status" value="1"/>
</dbReference>
<dbReference type="InterPro" id="IPR036400">
    <property type="entry name" value="Cyt_B5-like_heme/steroid_sf"/>
</dbReference>
<dbReference type="Gene3D" id="3.10.120.10">
    <property type="entry name" value="Cytochrome b5-like heme/steroid binding domain"/>
    <property type="match status" value="1"/>
</dbReference>
<keyword evidence="11" id="KW-1185">Reference proteome</keyword>
<evidence type="ECO:0000313" key="11">
    <source>
        <dbReference type="Proteomes" id="UP001556367"/>
    </source>
</evidence>
<feature type="domain" description="Cytochrome b5 heme-binding" evidence="9">
    <location>
        <begin position="6"/>
        <end position="85"/>
    </location>
</feature>
<dbReference type="Gene3D" id="1.20.140.10">
    <property type="entry name" value="Butyryl-CoA Dehydrogenase, subunit A, domain 3"/>
    <property type="match status" value="1"/>
</dbReference>
<evidence type="ECO:0000256" key="7">
    <source>
        <dbReference type="ARBA" id="ARBA00023002"/>
    </source>
</evidence>
<evidence type="ECO:0000256" key="1">
    <source>
        <dbReference type="ARBA" id="ARBA00001974"/>
    </source>
</evidence>
<evidence type="ECO:0000313" key="10">
    <source>
        <dbReference type="EMBL" id="KAL0954474.1"/>
    </source>
</evidence>
<comment type="caution">
    <text evidence="10">The sequence shown here is derived from an EMBL/GenBank/DDBJ whole genome shotgun (WGS) entry which is preliminary data.</text>
</comment>
<comment type="cofactor">
    <cofactor evidence="1">
        <name>FAD</name>
        <dbReference type="ChEBI" id="CHEBI:57692"/>
    </cofactor>
</comment>
<protein>
    <recommendedName>
        <fullName evidence="9">Cytochrome b5 heme-binding domain-containing protein</fullName>
    </recommendedName>
</protein>